<dbReference type="Proteomes" id="UP000034224">
    <property type="component" value="Unassembled WGS sequence"/>
</dbReference>
<dbReference type="NCBIfam" id="TIGR00481">
    <property type="entry name" value="YbhB/YbcL family Raf kinase inhibitor-like protein"/>
    <property type="match status" value="1"/>
</dbReference>
<dbReference type="InterPro" id="IPR008914">
    <property type="entry name" value="PEBP"/>
</dbReference>
<dbReference type="AlphaFoldDB" id="A0A0G1W902"/>
<keyword evidence="1" id="KW-1133">Transmembrane helix</keyword>
<keyword evidence="1" id="KW-0472">Membrane</keyword>
<proteinExistence type="predicted"/>
<evidence type="ECO:0000313" key="3">
    <source>
        <dbReference type="Proteomes" id="UP000034224"/>
    </source>
</evidence>
<comment type="caution">
    <text evidence="2">The sequence shown here is derived from an EMBL/GenBank/DDBJ whole genome shotgun (WGS) entry which is preliminary data.</text>
</comment>
<dbReference type="SUPFAM" id="SSF49777">
    <property type="entry name" value="PEBP-like"/>
    <property type="match status" value="1"/>
</dbReference>
<dbReference type="STRING" id="1618665.UY55_C0002G0143"/>
<dbReference type="InterPro" id="IPR005247">
    <property type="entry name" value="YbhB_YbcL/LppC-like"/>
</dbReference>
<dbReference type="InterPro" id="IPR036610">
    <property type="entry name" value="PEBP-like_sf"/>
</dbReference>
<dbReference type="PATRIC" id="fig|1618665.3.peg.428"/>
<evidence type="ECO:0000313" key="2">
    <source>
        <dbReference type="EMBL" id="KKW15085.1"/>
    </source>
</evidence>
<evidence type="ECO:0000256" key="1">
    <source>
        <dbReference type="SAM" id="Phobius"/>
    </source>
</evidence>
<feature type="transmembrane region" description="Helical" evidence="1">
    <location>
        <begin position="6"/>
        <end position="25"/>
    </location>
</feature>
<dbReference type="PANTHER" id="PTHR30289:SF1">
    <property type="entry name" value="PEBP (PHOSPHATIDYLETHANOLAMINE-BINDING PROTEIN) FAMILY PROTEIN"/>
    <property type="match status" value="1"/>
</dbReference>
<name>A0A0G1W902_9BACT</name>
<sequence length="199" mass="21987">MEELKPFLITFVVLFVVIGVFYLIFQNAGPLFMKAPSEQPQAVSTKTMGTLTIKSSAFKNNDPIPAKYTCDGDNVNPLIEILNVPKEAKSLALVMDDPDATGGVTWDHWLVWNINPQTNYIEEDNLPQGAIEGKTSFGKSSYGGPCPPRGSKQHRYMFKVYALNIMLGLMEGEGKTELTKAMEGHVLAEGTLIGLYQRK</sequence>
<dbReference type="Gene3D" id="3.90.280.10">
    <property type="entry name" value="PEBP-like"/>
    <property type="match status" value="1"/>
</dbReference>
<reference evidence="2 3" key="1">
    <citation type="journal article" date="2015" name="Nature">
        <title>rRNA introns, odd ribosomes, and small enigmatic genomes across a large radiation of phyla.</title>
        <authorList>
            <person name="Brown C.T."/>
            <person name="Hug L.A."/>
            <person name="Thomas B.C."/>
            <person name="Sharon I."/>
            <person name="Castelle C.J."/>
            <person name="Singh A."/>
            <person name="Wilkins M.J."/>
            <person name="Williams K.H."/>
            <person name="Banfield J.F."/>
        </authorList>
    </citation>
    <scope>NUCLEOTIDE SEQUENCE [LARGE SCALE GENOMIC DNA]</scope>
</reference>
<dbReference type="PANTHER" id="PTHR30289">
    <property type="entry name" value="UNCHARACTERIZED PROTEIN YBCL-RELATED"/>
    <property type="match status" value="1"/>
</dbReference>
<keyword evidence="1" id="KW-0812">Transmembrane</keyword>
<dbReference type="CDD" id="cd00865">
    <property type="entry name" value="PEBP_bact_arch"/>
    <property type="match status" value="1"/>
</dbReference>
<dbReference type="EMBL" id="LCQK01000002">
    <property type="protein sequence ID" value="KKW15085.1"/>
    <property type="molecule type" value="Genomic_DNA"/>
</dbReference>
<gene>
    <name evidence="2" type="ORF">UY55_C0002G0143</name>
</gene>
<accession>A0A0G1W902</accession>
<protein>
    <submittedName>
        <fullName evidence="2">PEBP family protein</fullName>
    </submittedName>
</protein>
<organism evidence="2 3">
    <name type="scientific">Candidatus Jorgensenbacteria bacterium GW2011_GWB1_50_10</name>
    <dbReference type="NCBI Taxonomy" id="1618665"/>
    <lineage>
        <taxon>Bacteria</taxon>
        <taxon>Candidatus Joergenseniibacteriota</taxon>
    </lineage>
</organism>
<dbReference type="Pfam" id="PF01161">
    <property type="entry name" value="PBP"/>
    <property type="match status" value="1"/>
</dbReference>